<gene>
    <name evidence="2" type="ORF">UT61_C0045G0005</name>
</gene>
<keyword evidence="1" id="KW-0812">Transmembrane</keyword>
<dbReference type="InterPro" id="IPR045584">
    <property type="entry name" value="Pilin-like"/>
</dbReference>
<proteinExistence type="predicted"/>
<sequence>MKFFSKREFFGVFIIFAVLVVITLKNLQVAERRARDAQRRSDLGSLSNAVGKYYEDFGFFPLTTSDGSIQACRGANYDELIKSLSQEMSFNRQKYLEGLVGCEWGKASLVDLQDSSYPAYLKTIPEDPLTDEGLYYFYISDGRFYQVYAYLEGEESEDGYTPGIVARNLSCGEKVCNFGKAYGETPLDKSLEEYENELSTKNRLLDETR</sequence>
<feature type="transmembrane region" description="Helical" evidence="1">
    <location>
        <begin position="12"/>
        <end position="30"/>
    </location>
</feature>
<protein>
    <recommendedName>
        <fullName evidence="4">Type II secretion system protein GspG C-terminal domain-containing protein</fullName>
    </recommendedName>
</protein>
<name>A0A0G0PKB4_9BACT</name>
<evidence type="ECO:0008006" key="4">
    <source>
        <dbReference type="Google" id="ProtNLM"/>
    </source>
</evidence>
<reference evidence="2 3" key="1">
    <citation type="journal article" date="2015" name="Nature">
        <title>rRNA introns, odd ribosomes, and small enigmatic genomes across a large radiation of phyla.</title>
        <authorList>
            <person name="Brown C.T."/>
            <person name="Hug L.A."/>
            <person name="Thomas B.C."/>
            <person name="Sharon I."/>
            <person name="Castelle C.J."/>
            <person name="Singh A."/>
            <person name="Wilkins M.J."/>
            <person name="Williams K.H."/>
            <person name="Banfield J.F."/>
        </authorList>
    </citation>
    <scope>NUCLEOTIDE SEQUENCE [LARGE SCALE GENOMIC DNA]</scope>
</reference>
<accession>A0A0G0PKB4</accession>
<evidence type="ECO:0000313" key="2">
    <source>
        <dbReference type="EMBL" id="KKR28619.1"/>
    </source>
</evidence>
<organism evidence="2 3">
    <name type="scientific">Candidatus Woesebacteria bacterium GW2011_GWA1_39_8</name>
    <dbReference type="NCBI Taxonomy" id="1618552"/>
    <lineage>
        <taxon>Bacteria</taxon>
        <taxon>Candidatus Woeseibacteriota</taxon>
    </lineage>
</organism>
<dbReference type="SUPFAM" id="SSF54523">
    <property type="entry name" value="Pili subunits"/>
    <property type="match status" value="1"/>
</dbReference>
<dbReference type="Proteomes" id="UP000034793">
    <property type="component" value="Unassembled WGS sequence"/>
</dbReference>
<keyword evidence="1" id="KW-1133">Transmembrane helix</keyword>
<evidence type="ECO:0000256" key="1">
    <source>
        <dbReference type="SAM" id="Phobius"/>
    </source>
</evidence>
<dbReference type="EMBL" id="LBXL01000045">
    <property type="protein sequence ID" value="KKR28619.1"/>
    <property type="molecule type" value="Genomic_DNA"/>
</dbReference>
<dbReference type="AlphaFoldDB" id="A0A0G0PKB4"/>
<comment type="caution">
    <text evidence="2">The sequence shown here is derived from an EMBL/GenBank/DDBJ whole genome shotgun (WGS) entry which is preliminary data.</text>
</comment>
<keyword evidence="1" id="KW-0472">Membrane</keyword>
<dbReference type="Gene3D" id="3.30.700.10">
    <property type="entry name" value="Glycoprotein, Type 4 Pilin"/>
    <property type="match status" value="1"/>
</dbReference>
<evidence type="ECO:0000313" key="3">
    <source>
        <dbReference type="Proteomes" id="UP000034793"/>
    </source>
</evidence>